<dbReference type="InterPro" id="IPR015947">
    <property type="entry name" value="PUA-like_sf"/>
</dbReference>
<dbReference type="PRINTS" id="PR00830">
    <property type="entry name" value="ENDOLAPTASE"/>
</dbReference>
<dbReference type="CDD" id="cd19500">
    <property type="entry name" value="RecA-like_Lon"/>
    <property type="match status" value="1"/>
</dbReference>
<dbReference type="InterPro" id="IPR008268">
    <property type="entry name" value="Peptidase_S16_AS"/>
</dbReference>
<dbReference type="Gene3D" id="1.20.58.1480">
    <property type="match status" value="1"/>
</dbReference>
<dbReference type="GO" id="GO:0003697">
    <property type="term" value="F:single-stranded DNA binding"/>
    <property type="evidence" value="ECO:0007669"/>
    <property type="project" value="TreeGrafter"/>
</dbReference>
<dbReference type="SMART" id="SM00382">
    <property type="entry name" value="AAA"/>
    <property type="match status" value="1"/>
</dbReference>
<keyword evidence="7 10" id="KW-0238">DNA-binding</keyword>
<keyword evidence="3 10" id="KW-0547">Nucleotide-binding</keyword>
<dbReference type="InterPro" id="IPR054594">
    <property type="entry name" value="Lon_lid"/>
</dbReference>
<comment type="subcellular location">
    <subcellularLocation>
        <location evidence="1 10">Mitochondrion matrix</location>
    </subcellularLocation>
</comment>
<dbReference type="EMBL" id="MCOG01000263">
    <property type="protein sequence ID" value="ORY21536.1"/>
    <property type="molecule type" value="Genomic_DNA"/>
</dbReference>
<dbReference type="GO" id="GO:0070407">
    <property type="term" value="P:oxidation-dependent protein catabolic process"/>
    <property type="evidence" value="ECO:0007669"/>
    <property type="project" value="UniProtKB-UniRule"/>
</dbReference>
<evidence type="ECO:0000313" key="16">
    <source>
        <dbReference type="EMBL" id="ORY21536.1"/>
    </source>
</evidence>
<dbReference type="Gene3D" id="1.20.5.5270">
    <property type="match status" value="1"/>
</dbReference>
<dbReference type="OrthoDB" id="2411602at2759"/>
<evidence type="ECO:0000259" key="15">
    <source>
        <dbReference type="PROSITE" id="PS51787"/>
    </source>
</evidence>
<evidence type="ECO:0000256" key="13">
    <source>
        <dbReference type="SAM" id="MobiDB-lite"/>
    </source>
</evidence>
<dbReference type="InterPro" id="IPR020568">
    <property type="entry name" value="Ribosomal_Su5_D2-typ_SF"/>
</dbReference>
<evidence type="ECO:0000256" key="7">
    <source>
        <dbReference type="ARBA" id="ARBA00023125"/>
    </source>
</evidence>
<keyword evidence="17" id="KW-1185">Reference proteome</keyword>
<dbReference type="GO" id="GO:0004176">
    <property type="term" value="F:ATP-dependent peptidase activity"/>
    <property type="evidence" value="ECO:0007669"/>
    <property type="project" value="UniProtKB-UniRule"/>
</dbReference>
<accession>A0A1Y2AGA8</accession>
<dbReference type="PANTHER" id="PTHR43718:SF2">
    <property type="entry name" value="LON PROTEASE HOMOLOG, MITOCHONDRIAL"/>
    <property type="match status" value="1"/>
</dbReference>
<feature type="region of interest" description="Disordered" evidence="13">
    <location>
        <begin position="108"/>
        <end position="198"/>
    </location>
</feature>
<keyword evidence="4 10" id="KW-0378">Hydrolase</keyword>
<dbReference type="Gene3D" id="3.40.50.300">
    <property type="entry name" value="P-loop containing nucleotide triphosphate hydrolases"/>
    <property type="match status" value="1"/>
</dbReference>
<dbReference type="InterPro" id="IPR003593">
    <property type="entry name" value="AAA+_ATPase"/>
</dbReference>
<dbReference type="PROSITE" id="PS51786">
    <property type="entry name" value="LON_PROTEOLYTIC"/>
    <property type="match status" value="1"/>
</dbReference>
<feature type="binding site" evidence="10">
    <location>
        <begin position="657"/>
        <end position="664"/>
    </location>
    <ligand>
        <name>ATP</name>
        <dbReference type="ChEBI" id="CHEBI:30616"/>
    </ligand>
</feature>
<evidence type="ECO:0000256" key="3">
    <source>
        <dbReference type="ARBA" id="ARBA00022741"/>
    </source>
</evidence>
<dbReference type="SUPFAM" id="SSF52540">
    <property type="entry name" value="P-loop containing nucleoside triphosphate hydrolases"/>
    <property type="match status" value="1"/>
</dbReference>
<feature type="compositionally biased region" description="Basic and acidic residues" evidence="13">
    <location>
        <begin position="108"/>
        <end position="144"/>
    </location>
</feature>
<feature type="active site" evidence="10 11">
    <location>
        <position position="1006"/>
    </location>
</feature>
<dbReference type="GO" id="GO:0005759">
    <property type="term" value="C:mitochondrial matrix"/>
    <property type="evidence" value="ECO:0007669"/>
    <property type="project" value="UniProtKB-SubCell"/>
</dbReference>
<keyword evidence="8 10" id="KW-0496">Mitochondrion</keyword>
<sequence>MEYLLKNNSNLNSFSTLNQNSIGNKIISSKISSTLTNKYIQNYNINKSLYSTKSTLSRNLINGNVNSSLINSHNSQKLFLKNEYVLSNYISSTSATINLFQLNCYSTKNKEKDGDNDNSTNKDKGNNIDKENKEEEEDNSKSISDDNTENANKDKLDKSSSKSNDNIEKSNKNEIKKDENKDKEDNKDNEAKNNEFNDTSFVSEVKRLAQLLDLDPKMHNSPQEKIEVPKEYPQVMALPLTRRPLFPGFYKTLFVKDPKVINAINDLMARKQPFISVFMTKDETFDGDVVNDMSQIYDVGVFAQISNVYHSGPDNKGLTILLYPHRRIKIKNLIPPLKKEEMEDSADNKTIKKEESSKKNANETENRNDNKEENENKEEKELPKEYLDKFDEVNIPLAKFGVSVVDVVNLEDEKYNPEDSIIKAVNAELLSVLKEISQINQLFREQIISFSIQNGGTFFAEAPQLADFAAAVSTGEPSELQGVLECLDIEERLQKALLVIKKELANVKLQQEISKEVDKKITRKQQEYFLMEQLRGIKKELGIDTDGKEKLIEKFKTRVAKLKMPEEVQKVFNEELNKLESIDSLSPEFNVTNNYLDWITQIPWGIRSEENFDLKHAEQVLNEDHYGLKEVKDRILEFIAVGKLKNSVEGKIICLVGPPGVGKTSVGKSIARALNRDFFRFSVGGLSDVAEIKGHRRTYVGAMPGKIIQALKKVQTENPLILIDEIDKLGKGTHGDLSSALLELLDPEQNNAFLDHYMDVPVDLSRVLFVCTANVLDTIPGPLLDRMEVISLSGYVAEEKTNIGLQYLSPQALAINGLEKKNVKLHKDAIELLIHSYARESGVRGLKKLIDKIYRKAALKLVKAEELAITKEEIEEAKNMKLDITAENLKNYVGPPIFTSERLYDKTQPGVVMGLAWTSMGGSSLYIESTLDRPLSYYNSDNKKIYSVPQFNQTGQLGSVMKESSIIAYTFAKSFLLKHDPKNTFFQYASIHMHVPEGATPKDGPSAGCTITTALLSLAMNQPVKDNIAMTGEITLTGKILKIGGLREKTIAAKRSGVKYILFPEDNKNDWNKFPDYIKEGITGIPVGWYEEIFNFVFDKGDTKVKDIK</sequence>
<feature type="compositionally biased region" description="Basic and acidic residues" evidence="13">
    <location>
        <begin position="151"/>
        <end position="195"/>
    </location>
</feature>
<dbReference type="GO" id="GO:0006515">
    <property type="term" value="P:protein quality control for misfolded or incompletely synthesized proteins"/>
    <property type="evidence" value="ECO:0007669"/>
    <property type="project" value="UniProtKB-UniRule"/>
</dbReference>
<gene>
    <name evidence="10" type="primary">PIM1</name>
    <name evidence="16" type="ORF">LY90DRAFT_390591</name>
</gene>
<evidence type="ECO:0000256" key="10">
    <source>
        <dbReference type="HAMAP-Rule" id="MF_03120"/>
    </source>
</evidence>
<dbReference type="AlphaFoldDB" id="A0A1Y2AGA8"/>
<dbReference type="InterPro" id="IPR027503">
    <property type="entry name" value="Lonm_euk"/>
</dbReference>
<dbReference type="Gene3D" id="3.30.230.10">
    <property type="match status" value="1"/>
</dbReference>
<protein>
    <recommendedName>
        <fullName evidence="10">Lon protease homolog, mitochondrial</fullName>
        <ecNumber evidence="10">3.4.21.53</ecNumber>
    </recommendedName>
</protein>
<evidence type="ECO:0000256" key="6">
    <source>
        <dbReference type="ARBA" id="ARBA00022840"/>
    </source>
</evidence>
<dbReference type="Pfam" id="PF00004">
    <property type="entry name" value="AAA"/>
    <property type="match status" value="1"/>
</dbReference>
<dbReference type="GO" id="GO:0043565">
    <property type="term" value="F:sequence-specific DNA binding"/>
    <property type="evidence" value="ECO:0007669"/>
    <property type="project" value="UniProtKB-UniRule"/>
</dbReference>
<organism evidence="16 17">
    <name type="scientific">Neocallimastix californiae</name>
    <dbReference type="NCBI Taxonomy" id="1754190"/>
    <lineage>
        <taxon>Eukaryota</taxon>
        <taxon>Fungi</taxon>
        <taxon>Fungi incertae sedis</taxon>
        <taxon>Chytridiomycota</taxon>
        <taxon>Chytridiomycota incertae sedis</taxon>
        <taxon>Neocallimastigomycetes</taxon>
        <taxon>Neocallimastigales</taxon>
        <taxon>Neocallimastigaceae</taxon>
        <taxon>Neocallimastix</taxon>
    </lineage>
</organism>
<comment type="caution">
    <text evidence="16">The sequence shown here is derived from an EMBL/GenBank/DDBJ whole genome shotgun (WGS) entry which is preliminary data.</text>
</comment>
<comment type="subunit">
    <text evidence="10">Homohexamer or homoheptamer. Organized in a ring with a central cavity.</text>
</comment>
<proteinExistence type="inferred from homology"/>
<comment type="function">
    <text evidence="10">ATP-dependent serine protease that mediates the selective degradation of misfolded, unassembled or oxidatively damaged polypeptides as well as certain short-lived regulatory proteins in the mitochondrial matrix. May also have a chaperone function in the assembly of inner membrane protein complexes. Participates in the regulation of mitochondrial gene expression and in the maintenance of the integrity of the mitochondrial genome. Binds to mitochondrial DNA in a site-specific manner.</text>
</comment>
<feature type="active site" evidence="10 11">
    <location>
        <position position="1049"/>
    </location>
</feature>
<dbReference type="HAMAP" id="MF_03120">
    <property type="entry name" value="lonm_euk"/>
    <property type="match status" value="1"/>
</dbReference>
<dbReference type="InterPro" id="IPR014721">
    <property type="entry name" value="Ribsml_uS5_D2-typ_fold_subgr"/>
</dbReference>
<dbReference type="InterPro" id="IPR027417">
    <property type="entry name" value="P-loop_NTPase"/>
</dbReference>
<keyword evidence="2 10" id="KW-0645">Protease</keyword>
<dbReference type="Gene3D" id="1.10.8.60">
    <property type="match status" value="1"/>
</dbReference>
<dbReference type="FunFam" id="3.40.50.300:FF:000021">
    <property type="entry name" value="Lon protease homolog"/>
    <property type="match status" value="1"/>
</dbReference>
<feature type="region of interest" description="Disordered" evidence="13">
    <location>
        <begin position="339"/>
        <end position="383"/>
    </location>
</feature>
<evidence type="ECO:0000256" key="4">
    <source>
        <dbReference type="ARBA" id="ARBA00022801"/>
    </source>
</evidence>
<dbReference type="Pfam" id="PF02190">
    <property type="entry name" value="LON_substr_bdg"/>
    <property type="match status" value="1"/>
</dbReference>
<name>A0A1Y2AGA8_9FUNG</name>
<evidence type="ECO:0000313" key="17">
    <source>
        <dbReference type="Proteomes" id="UP000193920"/>
    </source>
</evidence>
<dbReference type="PANTHER" id="PTHR43718">
    <property type="entry name" value="LON PROTEASE"/>
    <property type="match status" value="1"/>
</dbReference>
<dbReference type="FunFam" id="3.30.230.10:FF:000015">
    <property type="entry name" value="Lon protease homolog, mitochondrial"/>
    <property type="match status" value="1"/>
</dbReference>
<dbReference type="InterPro" id="IPR003111">
    <property type="entry name" value="Lon_prtase_N"/>
</dbReference>
<comment type="catalytic activity">
    <reaction evidence="9 10">
        <text>Hydrolysis of proteins in presence of ATP.</text>
        <dbReference type="EC" id="3.4.21.53"/>
    </reaction>
</comment>
<dbReference type="PROSITE" id="PS01046">
    <property type="entry name" value="LON_SER"/>
    <property type="match status" value="1"/>
</dbReference>
<evidence type="ECO:0000259" key="14">
    <source>
        <dbReference type="PROSITE" id="PS51786"/>
    </source>
</evidence>
<dbReference type="Gene3D" id="2.30.130.40">
    <property type="entry name" value="LON domain-like"/>
    <property type="match status" value="1"/>
</dbReference>
<evidence type="ECO:0000256" key="12">
    <source>
        <dbReference type="RuleBase" id="RU000591"/>
    </source>
</evidence>
<reference evidence="16 17" key="1">
    <citation type="submission" date="2016-08" db="EMBL/GenBank/DDBJ databases">
        <title>A Parts List for Fungal Cellulosomes Revealed by Comparative Genomics.</title>
        <authorList>
            <consortium name="DOE Joint Genome Institute"/>
            <person name="Haitjema C.H."/>
            <person name="Gilmore S.P."/>
            <person name="Henske J.K."/>
            <person name="Solomon K.V."/>
            <person name="De Groot R."/>
            <person name="Kuo A."/>
            <person name="Mondo S.J."/>
            <person name="Salamov A.A."/>
            <person name="Labutti K."/>
            <person name="Zhao Z."/>
            <person name="Chiniquy J."/>
            <person name="Barry K."/>
            <person name="Brewer H.M."/>
            <person name="Purvine S.O."/>
            <person name="Wright A.T."/>
            <person name="Boxma B."/>
            <person name="Van Alen T."/>
            <person name="Hackstein J.H."/>
            <person name="Baker S.E."/>
            <person name="Grigoriev I.V."/>
            <person name="O'Malley M.A."/>
        </authorList>
    </citation>
    <scope>NUCLEOTIDE SEQUENCE [LARGE SCALE GENOMIC DNA]</scope>
    <source>
        <strain evidence="16 17">G1</strain>
    </source>
</reference>
<dbReference type="InterPro" id="IPR046336">
    <property type="entry name" value="Lon_prtase_N_sf"/>
</dbReference>
<dbReference type="SUPFAM" id="SSF54211">
    <property type="entry name" value="Ribosomal protein S5 domain 2-like"/>
    <property type="match status" value="1"/>
</dbReference>
<feature type="domain" description="Lon N-terminal" evidence="15">
    <location>
        <begin position="235"/>
        <end position="504"/>
    </location>
</feature>
<dbReference type="GO" id="GO:0034599">
    <property type="term" value="P:cellular response to oxidative stress"/>
    <property type="evidence" value="ECO:0007669"/>
    <property type="project" value="UniProtKB-UniRule"/>
</dbReference>
<dbReference type="Pfam" id="PF05362">
    <property type="entry name" value="Lon_C"/>
    <property type="match status" value="1"/>
</dbReference>
<dbReference type="GO" id="GO:0005524">
    <property type="term" value="F:ATP binding"/>
    <property type="evidence" value="ECO:0007669"/>
    <property type="project" value="UniProtKB-UniRule"/>
</dbReference>
<evidence type="ECO:0000256" key="1">
    <source>
        <dbReference type="ARBA" id="ARBA00004305"/>
    </source>
</evidence>
<evidence type="ECO:0000256" key="9">
    <source>
        <dbReference type="ARBA" id="ARBA00050665"/>
    </source>
</evidence>
<dbReference type="InterPro" id="IPR004815">
    <property type="entry name" value="Lon_bac/euk-typ"/>
</dbReference>
<dbReference type="STRING" id="1754190.A0A1Y2AGA8"/>
<dbReference type="FunFam" id="1.20.5.5270:FF:000001">
    <property type="entry name" value="Lon protease homolog, mitochondrial"/>
    <property type="match status" value="1"/>
</dbReference>
<evidence type="ECO:0000256" key="2">
    <source>
        <dbReference type="ARBA" id="ARBA00022670"/>
    </source>
</evidence>
<feature type="domain" description="Lon proteolytic" evidence="14">
    <location>
        <begin position="906"/>
        <end position="1100"/>
    </location>
</feature>
<dbReference type="PROSITE" id="PS51787">
    <property type="entry name" value="LON_N"/>
    <property type="match status" value="1"/>
</dbReference>
<evidence type="ECO:0000256" key="5">
    <source>
        <dbReference type="ARBA" id="ARBA00022825"/>
    </source>
</evidence>
<dbReference type="EC" id="3.4.21.53" evidence="10"/>
<dbReference type="InterPro" id="IPR027065">
    <property type="entry name" value="Lon_Prtase"/>
</dbReference>
<keyword evidence="6 10" id="KW-0067">ATP-binding</keyword>
<dbReference type="GO" id="GO:0035694">
    <property type="term" value="P:mitochondrial protein catabolic process"/>
    <property type="evidence" value="ECO:0007669"/>
    <property type="project" value="EnsemblFungi"/>
</dbReference>
<evidence type="ECO:0000256" key="11">
    <source>
        <dbReference type="PROSITE-ProRule" id="PRU01122"/>
    </source>
</evidence>
<dbReference type="InterPro" id="IPR003959">
    <property type="entry name" value="ATPase_AAA_core"/>
</dbReference>
<dbReference type="SUPFAM" id="SSF88697">
    <property type="entry name" value="PUA domain-like"/>
    <property type="match status" value="1"/>
</dbReference>
<dbReference type="GO" id="GO:0016887">
    <property type="term" value="F:ATP hydrolysis activity"/>
    <property type="evidence" value="ECO:0007669"/>
    <property type="project" value="UniProtKB-UniRule"/>
</dbReference>
<dbReference type="GO" id="GO:0004252">
    <property type="term" value="F:serine-type endopeptidase activity"/>
    <property type="evidence" value="ECO:0007669"/>
    <property type="project" value="UniProtKB-UniRule"/>
</dbReference>
<dbReference type="GO" id="GO:0051131">
    <property type="term" value="P:chaperone-mediated protein complex assembly"/>
    <property type="evidence" value="ECO:0007669"/>
    <property type="project" value="UniProtKB-UniRule"/>
</dbReference>
<dbReference type="SMART" id="SM00464">
    <property type="entry name" value="LON"/>
    <property type="match status" value="1"/>
</dbReference>
<comment type="similarity">
    <text evidence="10 11 12">Belongs to the peptidase S16 family.</text>
</comment>
<keyword evidence="5 10" id="KW-0720">Serine protease</keyword>
<dbReference type="Proteomes" id="UP000193920">
    <property type="component" value="Unassembled WGS sequence"/>
</dbReference>
<evidence type="ECO:0000256" key="8">
    <source>
        <dbReference type="ARBA" id="ARBA00023128"/>
    </source>
</evidence>
<dbReference type="Pfam" id="PF22667">
    <property type="entry name" value="Lon_lid"/>
    <property type="match status" value="1"/>
</dbReference>
<dbReference type="InterPro" id="IPR008269">
    <property type="entry name" value="Lon_proteolytic"/>
</dbReference>
<dbReference type="NCBIfam" id="TIGR00763">
    <property type="entry name" value="lon"/>
    <property type="match status" value="1"/>
</dbReference>